<comment type="subcellular location">
    <subcellularLocation>
        <location evidence="1 7">Cell membrane</location>
        <topology evidence="1 7">Multi-pass membrane protein</topology>
    </subcellularLocation>
</comment>
<evidence type="ECO:0000256" key="5">
    <source>
        <dbReference type="ARBA" id="ARBA00022989"/>
    </source>
</evidence>
<dbReference type="GO" id="GO:0055085">
    <property type="term" value="P:transmembrane transport"/>
    <property type="evidence" value="ECO:0007669"/>
    <property type="project" value="InterPro"/>
</dbReference>
<dbReference type="GO" id="GO:0005886">
    <property type="term" value="C:plasma membrane"/>
    <property type="evidence" value="ECO:0007669"/>
    <property type="project" value="UniProtKB-SubCell"/>
</dbReference>
<evidence type="ECO:0000256" key="1">
    <source>
        <dbReference type="ARBA" id="ARBA00004651"/>
    </source>
</evidence>
<dbReference type="CDD" id="cd06261">
    <property type="entry name" value="TM_PBP2"/>
    <property type="match status" value="1"/>
</dbReference>
<reference evidence="9 10" key="1">
    <citation type="submission" date="2018-05" db="EMBL/GenBank/DDBJ databases">
        <title>The Hungate 1000. A catalogue of reference genomes from the rumen microbiome.</title>
        <authorList>
            <person name="Kelly W."/>
        </authorList>
    </citation>
    <scope>NUCLEOTIDE SEQUENCE [LARGE SCALE GENOMIC DNA]</scope>
    <source>
        <strain evidence="9 10">NLAE-zl-C242</strain>
    </source>
</reference>
<proteinExistence type="inferred from homology"/>
<gene>
    <name evidence="9" type="ORF">A8806_101726</name>
</gene>
<sequence length="291" mass="32233">MKRKTKGALGIALLLPIIIIMAVLVYYPIIKTFSYSMQKMKLTAPQDTGFVGWANYQAVLKSDSFWYSLQNTLFLLVVVVLITTVFGICVALMLNVDTKISGVLMAAAVLPWALPPVVNGIIWRFIFYPGYGFMNKLLIGIGVIDSPIEWMSRRFLLLFVVALVVAWRSIPFTAIVCLAGLRAIPHDLYEAARIDGAGRWSAFRHITGPLMVPFVGIGITSASITAINIFDEIVALAGYSDLGKNLLIESYLTTFSFLDFGKGSALTYIIMLISAVLGFFYLKNLTREVEY</sequence>
<dbReference type="InterPro" id="IPR000515">
    <property type="entry name" value="MetI-like"/>
</dbReference>
<comment type="caution">
    <text evidence="9">The sequence shown here is derived from an EMBL/GenBank/DDBJ whole genome shotgun (WGS) entry which is preliminary data.</text>
</comment>
<feature type="domain" description="ABC transmembrane type-1" evidence="8">
    <location>
        <begin position="69"/>
        <end position="281"/>
    </location>
</feature>
<keyword evidence="10" id="KW-1185">Reference proteome</keyword>
<dbReference type="OrthoDB" id="9761387at2"/>
<comment type="similarity">
    <text evidence="7">Belongs to the binding-protein-dependent transport system permease family.</text>
</comment>
<dbReference type="Proteomes" id="UP000245845">
    <property type="component" value="Unassembled WGS sequence"/>
</dbReference>
<keyword evidence="3" id="KW-1003">Cell membrane</keyword>
<dbReference type="SUPFAM" id="SSF161098">
    <property type="entry name" value="MetI-like"/>
    <property type="match status" value="1"/>
</dbReference>
<accession>A0A2Y9B9K1</accession>
<feature type="transmembrane region" description="Helical" evidence="7">
    <location>
        <begin position="155"/>
        <end position="181"/>
    </location>
</feature>
<keyword evidence="4 7" id="KW-0812">Transmembrane</keyword>
<feature type="transmembrane region" description="Helical" evidence="7">
    <location>
        <begin position="7"/>
        <end position="30"/>
    </location>
</feature>
<dbReference type="Pfam" id="PF00528">
    <property type="entry name" value="BPD_transp_1"/>
    <property type="match status" value="1"/>
</dbReference>
<keyword evidence="5 7" id="KW-1133">Transmembrane helix</keyword>
<dbReference type="PANTHER" id="PTHR43227:SF8">
    <property type="entry name" value="DIACETYLCHITOBIOSE UPTAKE SYSTEM PERMEASE PROTEIN DASB"/>
    <property type="match status" value="1"/>
</dbReference>
<dbReference type="AlphaFoldDB" id="A0A2Y9B9K1"/>
<keyword evidence="2 7" id="KW-0813">Transport</keyword>
<dbReference type="EMBL" id="QGDL01000001">
    <property type="protein sequence ID" value="PWJ32436.1"/>
    <property type="molecule type" value="Genomic_DNA"/>
</dbReference>
<evidence type="ECO:0000256" key="3">
    <source>
        <dbReference type="ARBA" id="ARBA00022475"/>
    </source>
</evidence>
<feature type="transmembrane region" description="Helical" evidence="7">
    <location>
        <begin position="202"/>
        <end position="230"/>
    </location>
</feature>
<name>A0A2Y9B9K1_9FIRM</name>
<dbReference type="RefSeq" id="WP_109729764.1">
    <property type="nucleotide sequence ID" value="NZ_BAAACK010000007.1"/>
</dbReference>
<evidence type="ECO:0000256" key="2">
    <source>
        <dbReference type="ARBA" id="ARBA00022448"/>
    </source>
</evidence>
<evidence type="ECO:0000313" key="9">
    <source>
        <dbReference type="EMBL" id="PWJ32436.1"/>
    </source>
</evidence>
<feature type="transmembrane region" description="Helical" evidence="7">
    <location>
        <begin position="265"/>
        <end position="282"/>
    </location>
</feature>
<evidence type="ECO:0000256" key="4">
    <source>
        <dbReference type="ARBA" id="ARBA00022692"/>
    </source>
</evidence>
<organism evidence="9 10">
    <name type="scientific">Faecalicatena orotica</name>
    <dbReference type="NCBI Taxonomy" id="1544"/>
    <lineage>
        <taxon>Bacteria</taxon>
        <taxon>Bacillati</taxon>
        <taxon>Bacillota</taxon>
        <taxon>Clostridia</taxon>
        <taxon>Lachnospirales</taxon>
        <taxon>Lachnospiraceae</taxon>
        <taxon>Faecalicatena</taxon>
    </lineage>
</organism>
<dbReference type="InterPro" id="IPR050809">
    <property type="entry name" value="UgpAE/MalFG_permease"/>
</dbReference>
<evidence type="ECO:0000256" key="7">
    <source>
        <dbReference type="RuleBase" id="RU363032"/>
    </source>
</evidence>
<protein>
    <submittedName>
        <fullName evidence="9">Carbohydrate ABC transporter membrane protein 1 (CUT1 family)</fullName>
    </submittedName>
</protein>
<evidence type="ECO:0000313" key="10">
    <source>
        <dbReference type="Proteomes" id="UP000245845"/>
    </source>
</evidence>
<dbReference type="InterPro" id="IPR035906">
    <property type="entry name" value="MetI-like_sf"/>
</dbReference>
<dbReference type="PANTHER" id="PTHR43227">
    <property type="entry name" value="BLL4140 PROTEIN"/>
    <property type="match status" value="1"/>
</dbReference>
<keyword evidence="6 7" id="KW-0472">Membrane</keyword>
<evidence type="ECO:0000259" key="8">
    <source>
        <dbReference type="PROSITE" id="PS50928"/>
    </source>
</evidence>
<evidence type="ECO:0000256" key="6">
    <source>
        <dbReference type="ARBA" id="ARBA00023136"/>
    </source>
</evidence>
<dbReference type="Gene3D" id="1.10.3720.10">
    <property type="entry name" value="MetI-like"/>
    <property type="match status" value="1"/>
</dbReference>
<dbReference type="PROSITE" id="PS50928">
    <property type="entry name" value="ABC_TM1"/>
    <property type="match status" value="1"/>
</dbReference>
<feature type="transmembrane region" description="Helical" evidence="7">
    <location>
        <begin position="103"/>
        <end position="126"/>
    </location>
</feature>
<feature type="transmembrane region" description="Helical" evidence="7">
    <location>
        <begin position="73"/>
        <end position="96"/>
    </location>
</feature>